<reference evidence="5 6" key="1">
    <citation type="journal article" date="2020" name="FEMS Microbiol. Ecol.">
        <title>Temporal dynamics of bacterial communities during seed development and maturation.</title>
        <authorList>
            <person name="Chesneau G."/>
            <person name="Torres-Cortes G."/>
            <person name="Briand M."/>
            <person name="Darrasse A."/>
            <person name="Preveaux A."/>
            <person name="Marais C."/>
            <person name="Jacques M.A."/>
            <person name="Shade A."/>
            <person name="Barret M."/>
        </authorList>
    </citation>
    <scope>NUCLEOTIDE SEQUENCE [LARGE SCALE GENOMIC DNA]</scope>
    <source>
        <strain evidence="5 6">CFBP13732</strain>
    </source>
</reference>
<dbReference type="EMBL" id="JACYNN010000028">
    <property type="protein sequence ID" value="MBD8108956.1"/>
    <property type="molecule type" value="Genomic_DNA"/>
</dbReference>
<dbReference type="Pfam" id="PF00589">
    <property type="entry name" value="Phage_integrase"/>
    <property type="match status" value="1"/>
</dbReference>
<keyword evidence="6" id="KW-1185">Reference proteome</keyword>
<evidence type="ECO:0000256" key="1">
    <source>
        <dbReference type="ARBA" id="ARBA00022908"/>
    </source>
</evidence>
<dbReference type="RefSeq" id="WP_191931231.1">
    <property type="nucleotide sequence ID" value="NZ_JACYNM010000028.1"/>
</dbReference>
<dbReference type="PIRSF" id="PIRSF004576">
    <property type="entry name" value="Resolvase_Rsv"/>
    <property type="match status" value="1"/>
</dbReference>
<dbReference type="InterPro" id="IPR011010">
    <property type="entry name" value="DNA_brk_join_enz"/>
</dbReference>
<proteinExistence type="predicted"/>
<dbReference type="SUPFAM" id="SSF56349">
    <property type="entry name" value="DNA breaking-rejoining enzymes"/>
    <property type="match status" value="1"/>
</dbReference>
<feature type="domain" description="Tyr recombinase" evidence="4">
    <location>
        <begin position="34"/>
        <end position="232"/>
    </location>
</feature>
<dbReference type="InterPro" id="IPR013762">
    <property type="entry name" value="Integrase-like_cat_sf"/>
</dbReference>
<dbReference type="InterPro" id="IPR050090">
    <property type="entry name" value="Tyrosine_recombinase_XerCD"/>
</dbReference>
<evidence type="ECO:0000313" key="5">
    <source>
        <dbReference type="EMBL" id="MBD8108956.1"/>
    </source>
</evidence>
<name>A0ABR8ZYZ5_9GAMM</name>
<keyword evidence="2" id="KW-0233">DNA recombination</keyword>
<comment type="caution">
    <text evidence="5">The sequence shown here is derived from an EMBL/GenBank/DDBJ whole genome shotgun (WGS) entry which is preliminary data.</text>
</comment>
<dbReference type="InterPro" id="IPR016423">
    <property type="entry name" value="Resolvase_Rsv"/>
</dbReference>
<dbReference type="PROSITE" id="PS51898">
    <property type="entry name" value="TYR_RECOMBINASE"/>
    <property type="match status" value="1"/>
</dbReference>
<feature type="compositionally biased region" description="Basic residues" evidence="3">
    <location>
        <begin position="95"/>
        <end position="107"/>
    </location>
</feature>
<keyword evidence="1" id="KW-0229">DNA integration</keyword>
<dbReference type="PANTHER" id="PTHR30349">
    <property type="entry name" value="PHAGE INTEGRASE-RELATED"/>
    <property type="match status" value="1"/>
</dbReference>
<dbReference type="Gene3D" id="1.10.443.10">
    <property type="entry name" value="Intergrase catalytic core"/>
    <property type="match status" value="1"/>
</dbReference>
<feature type="region of interest" description="Disordered" evidence="3">
    <location>
        <begin position="95"/>
        <end position="117"/>
    </location>
</feature>
<dbReference type="PANTHER" id="PTHR30349:SF90">
    <property type="entry name" value="TYROSINE RECOMBINASE XERD"/>
    <property type="match status" value="1"/>
</dbReference>
<sequence length="260" mass="29287">MSLTTVHGYPAPPPVQPDYGRALALRAMATAYTALPRYLLAPEVSALLHYVPDWTQHALINTLWTSGGRLNEILALRRRDFRLNEAIPHVVIRTAKQRRAGSGRPRKGTSPNRVVPLSDPAYVDEMRRLFASTREEYETDPVTGERRALPVWTVSDRTVRNWLCRAVDDAARAGIRLSISVSPHTFRHSFAMHMLYHHVPPKVLQSLLGHEKFESTEVYTKVFALDVAAGQQVRFSLDTEAALHLLRCVNNRNVHDNASA</sequence>
<evidence type="ECO:0000313" key="6">
    <source>
        <dbReference type="Proteomes" id="UP000661012"/>
    </source>
</evidence>
<dbReference type="InterPro" id="IPR002104">
    <property type="entry name" value="Integrase_catalytic"/>
</dbReference>
<protein>
    <submittedName>
        <fullName evidence="5">Tyrosine-type recombinase/integrase</fullName>
    </submittedName>
</protein>
<accession>A0ABR8ZYZ5</accession>
<organism evidence="5 6">
    <name type="scientific">Erwinia persicina</name>
    <dbReference type="NCBI Taxonomy" id="55211"/>
    <lineage>
        <taxon>Bacteria</taxon>
        <taxon>Pseudomonadati</taxon>
        <taxon>Pseudomonadota</taxon>
        <taxon>Gammaproteobacteria</taxon>
        <taxon>Enterobacterales</taxon>
        <taxon>Erwiniaceae</taxon>
        <taxon>Erwinia</taxon>
    </lineage>
</organism>
<gene>
    <name evidence="5" type="ORF">IFT93_21530</name>
</gene>
<dbReference type="Proteomes" id="UP000661012">
    <property type="component" value="Unassembled WGS sequence"/>
</dbReference>
<evidence type="ECO:0000256" key="3">
    <source>
        <dbReference type="SAM" id="MobiDB-lite"/>
    </source>
</evidence>
<evidence type="ECO:0000259" key="4">
    <source>
        <dbReference type="PROSITE" id="PS51898"/>
    </source>
</evidence>
<evidence type="ECO:0000256" key="2">
    <source>
        <dbReference type="ARBA" id="ARBA00023172"/>
    </source>
</evidence>